<dbReference type="EC" id="3.4.21.89" evidence="3"/>
<name>A0A0M2NTB2_STACC</name>
<dbReference type="InterPro" id="IPR019533">
    <property type="entry name" value="Peptidase_S26"/>
</dbReference>
<dbReference type="GO" id="GO:0009003">
    <property type="term" value="F:signal peptidase activity"/>
    <property type="evidence" value="ECO:0007669"/>
    <property type="project" value="UniProtKB-EC"/>
</dbReference>
<dbReference type="PANTHER" id="PTHR43390">
    <property type="entry name" value="SIGNAL PEPTIDASE I"/>
    <property type="match status" value="1"/>
</dbReference>
<dbReference type="RefSeq" id="WP_019469645.1">
    <property type="nucleotide sequence ID" value="NZ_BKAS01000007.1"/>
</dbReference>
<evidence type="ECO:0000256" key="2">
    <source>
        <dbReference type="ARBA" id="ARBA00009370"/>
    </source>
</evidence>
<dbReference type="GeneID" id="58098007"/>
<comment type="catalytic activity">
    <reaction evidence="3">
        <text>Cleavage of hydrophobic, N-terminal signal or leader sequences from secreted and periplasmic proteins.</text>
        <dbReference type="EC" id="3.4.21.89"/>
    </reaction>
</comment>
<evidence type="ECO:0000256" key="1">
    <source>
        <dbReference type="ARBA" id="ARBA00004401"/>
    </source>
</evidence>
<keyword evidence="3" id="KW-0378">Hydrolase</keyword>
<keyword evidence="3" id="KW-0812">Transmembrane</keyword>
<feature type="domain" description="Peptidase S26" evidence="4">
    <location>
        <begin position="6"/>
        <end position="162"/>
    </location>
</feature>
<dbReference type="NCBIfam" id="TIGR02227">
    <property type="entry name" value="sigpep_I_bact"/>
    <property type="match status" value="1"/>
</dbReference>
<sequence length="172" mass="19821">MGKVVKHLISIIFAIIIVILIQTFIVTGAVIQDKSMTPTLKQNDRVIVNKIKTTFNMLKLNDIIMYHKGDDVHIGRIIGKPGQSITFKNNQLYRDDRQVDERYTESSIDDLSLRNIKGSEGDIIPPDEYFVLNDNREIKNDSRTEGFVRREDIIGDVSLRYYPLSNFTVNFK</sequence>
<dbReference type="PANTHER" id="PTHR43390:SF1">
    <property type="entry name" value="CHLOROPLAST PROCESSING PEPTIDASE"/>
    <property type="match status" value="1"/>
</dbReference>
<dbReference type="Proteomes" id="UP000034455">
    <property type="component" value="Unassembled WGS sequence"/>
</dbReference>
<dbReference type="Pfam" id="PF10502">
    <property type="entry name" value="Peptidase_S26"/>
    <property type="match status" value="1"/>
</dbReference>
<comment type="caution">
    <text evidence="5">The sequence shown here is derived from an EMBL/GenBank/DDBJ whole genome shotgun (WGS) entry which is preliminary data.</text>
</comment>
<dbReference type="CDD" id="cd06530">
    <property type="entry name" value="S26_SPase_I"/>
    <property type="match status" value="1"/>
</dbReference>
<protein>
    <recommendedName>
        <fullName evidence="3">Signal peptidase I</fullName>
        <ecNumber evidence="3">3.4.21.89</ecNumber>
    </recommendedName>
</protein>
<feature type="transmembrane region" description="Helical" evidence="3">
    <location>
        <begin position="7"/>
        <end position="31"/>
    </location>
</feature>
<dbReference type="AlphaFoldDB" id="A0A0M2NTB2"/>
<dbReference type="PRINTS" id="PR00727">
    <property type="entry name" value="LEADERPTASE"/>
</dbReference>
<comment type="subcellular location">
    <subcellularLocation>
        <location evidence="1">Cell membrane</location>
        <topology evidence="1">Single-pass type II membrane protein</topology>
    </subcellularLocation>
    <subcellularLocation>
        <location evidence="3">Membrane</location>
        <topology evidence="3">Single-pass type II membrane protein</topology>
    </subcellularLocation>
</comment>
<keyword evidence="3" id="KW-0645">Protease</keyword>
<dbReference type="InterPro" id="IPR036286">
    <property type="entry name" value="LexA/Signal_pep-like_sf"/>
</dbReference>
<evidence type="ECO:0000313" key="6">
    <source>
        <dbReference type="Proteomes" id="UP000034455"/>
    </source>
</evidence>
<evidence type="ECO:0000259" key="4">
    <source>
        <dbReference type="Pfam" id="PF10502"/>
    </source>
</evidence>
<reference evidence="5 6" key="1">
    <citation type="submission" date="2015-03" db="EMBL/GenBank/DDBJ databases">
        <title>Genome Assembly of Staphylococcus cohnii subsp. cohnii strain G22B2.</title>
        <authorList>
            <person name="Nair G."/>
            <person name="Kaur G."/>
            <person name="Khatri I."/>
            <person name="Singh N.K."/>
            <person name="Sathyabama S."/>
            <person name="Maurya S.K."/>
            <person name="Subramanian S."/>
            <person name="Agrewala J.N."/>
            <person name="Mayilraj S."/>
        </authorList>
    </citation>
    <scope>NUCLEOTIDE SEQUENCE [LARGE SCALE GENOMIC DNA]</scope>
    <source>
        <strain evidence="5 6">G22B2</strain>
    </source>
</reference>
<dbReference type="InterPro" id="IPR000223">
    <property type="entry name" value="Pept_S26A_signal_pept_1"/>
</dbReference>
<evidence type="ECO:0000256" key="3">
    <source>
        <dbReference type="RuleBase" id="RU362042"/>
    </source>
</evidence>
<organism evidence="5 6">
    <name type="scientific">Staphylococcus cohnii subsp. cohnii</name>
    <dbReference type="NCBI Taxonomy" id="74704"/>
    <lineage>
        <taxon>Bacteria</taxon>
        <taxon>Bacillati</taxon>
        <taxon>Bacillota</taxon>
        <taxon>Bacilli</taxon>
        <taxon>Bacillales</taxon>
        <taxon>Staphylococcaceae</taxon>
        <taxon>Staphylococcus</taxon>
        <taxon>Staphylococcus cohnii species complex</taxon>
    </lineage>
</organism>
<dbReference type="GO" id="GO:0006465">
    <property type="term" value="P:signal peptide processing"/>
    <property type="evidence" value="ECO:0007669"/>
    <property type="project" value="InterPro"/>
</dbReference>
<dbReference type="PATRIC" id="fig|74704.6.peg.1137"/>
<gene>
    <name evidence="5" type="ORF">UF66_1108</name>
</gene>
<dbReference type="SUPFAM" id="SSF51306">
    <property type="entry name" value="LexA/Signal peptidase"/>
    <property type="match status" value="1"/>
</dbReference>
<keyword evidence="3" id="KW-1133">Transmembrane helix</keyword>
<proteinExistence type="inferred from homology"/>
<comment type="similarity">
    <text evidence="2 3">Belongs to the peptidase S26 family.</text>
</comment>
<dbReference type="Gene3D" id="2.10.109.10">
    <property type="entry name" value="Umud Fragment, subunit A"/>
    <property type="match status" value="1"/>
</dbReference>
<accession>A0A0M2NTB2</accession>
<dbReference type="GO" id="GO:0004252">
    <property type="term" value="F:serine-type endopeptidase activity"/>
    <property type="evidence" value="ECO:0007669"/>
    <property type="project" value="InterPro"/>
</dbReference>
<evidence type="ECO:0000313" key="5">
    <source>
        <dbReference type="EMBL" id="KKI63252.1"/>
    </source>
</evidence>
<keyword evidence="3" id="KW-0472">Membrane</keyword>
<dbReference type="EMBL" id="LAKJ01000018">
    <property type="protein sequence ID" value="KKI63252.1"/>
    <property type="molecule type" value="Genomic_DNA"/>
</dbReference>
<dbReference type="GO" id="GO:0005886">
    <property type="term" value="C:plasma membrane"/>
    <property type="evidence" value="ECO:0007669"/>
    <property type="project" value="UniProtKB-SubCell"/>
</dbReference>